<evidence type="ECO:0000313" key="2">
    <source>
        <dbReference type="Proteomes" id="UP000003460"/>
    </source>
</evidence>
<reference evidence="1" key="1">
    <citation type="submission" date="2009-09" db="EMBL/GenBank/DDBJ databases">
        <authorList>
            <person name="Weinstock G."/>
            <person name="Sodergren E."/>
            <person name="Clifton S."/>
            <person name="Fulton L."/>
            <person name="Fulton B."/>
            <person name="Courtney L."/>
            <person name="Fronick C."/>
            <person name="Harrison M."/>
            <person name="Strong C."/>
            <person name="Farmer C."/>
            <person name="Delahaunty K."/>
            <person name="Markovic C."/>
            <person name="Hall O."/>
            <person name="Minx P."/>
            <person name="Tomlinson C."/>
            <person name="Mitreva M."/>
            <person name="Nelson J."/>
            <person name="Hou S."/>
            <person name="Wollam A."/>
            <person name="Pepin K.H."/>
            <person name="Johnson M."/>
            <person name="Bhonagiri V."/>
            <person name="Nash W.E."/>
            <person name="Warren W."/>
            <person name="Chinwalla A."/>
            <person name="Mardis E.R."/>
            <person name="Wilson R.K."/>
        </authorList>
    </citation>
    <scope>NUCLEOTIDE SEQUENCE [LARGE SCALE GENOMIC DNA]</scope>
    <source>
        <strain evidence="1">ATCC 51259</strain>
    </source>
</reference>
<proteinExistence type="predicted"/>
<name>C9LKD5_9BACT</name>
<dbReference type="HOGENOM" id="CLU_3171803_0_0_10"/>
<dbReference type="STRING" id="626522.GCWU000325_02700"/>
<keyword evidence="2" id="KW-1185">Reference proteome</keyword>
<dbReference type="EMBL" id="ACIJ02000028">
    <property type="protein sequence ID" value="EEX70657.1"/>
    <property type="molecule type" value="Genomic_DNA"/>
</dbReference>
<gene>
    <name evidence="1" type="ORF">GCWU000325_02700</name>
</gene>
<dbReference type="AlphaFoldDB" id="C9LKD5"/>
<sequence length="47" mass="5398">MLNPNYGLPVSNYSFPTPNNGRIQTKLAQTYLMNGKFFMFLLQSALR</sequence>
<accession>C9LKD5</accession>
<protein>
    <submittedName>
        <fullName evidence="1">Uncharacterized protein</fullName>
    </submittedName>
</protein>
<organism evidence="1 2">
    <name type="scientific">Alloprevotella tannerae ATCC 51259</name>
    <dbReference type="NCBI Taxonomy" id="626522"/>
    <lineage>
        <taxon>Bacteria</taxon>
        <taxon>Pseudomonadati</taxon>
        <taxon>Bacteroidota</taxon>
        <taxon>Bacteroidia</taxon>
        <taxon>Bacteroidales</taxon>
        <taxon>Prevotellaceae</taxon>
        <taxon>Alloprevotella</taxon>
    </lineage>
</organism>
<evidence type="ECO:0000313" key="1">
    <source>
        <dbReference type="EMBL" id="EEX70657.1"/>
    </source>
</evidence>
<dbReference type="Proteomes" id="UP000003460">
    <property type="component" value="Unassembled WGS sequence"/>
</dbReference>
<comment type="caution">
    <text evidence="1">The sequence shown here is derived from an EMBL/GenBank/DDBJ whole genome shotgun (WGS) entry which is preliminary data.</text>
</comment>